<reference evidence="1" key="1">
    <citation type="submission" date="2016-02" db="EMBL/GenBank/DDBJ databases">
        <title>WGS assembly of Manihot esculenta.</title>
        <authorList>
            <person name="Bredeson J.V."/>
            <person name="Prochnik S.E."/>
            <person name="Lyons J.B."/>
            <person name="Schmutz J."/>
            <person name="Grimwood J."/>
            <person name="Vrebalov J."/>
            <person name="Bart R.S."/>
            <person name="Amuge T."/>
            <person name="Ferguson M.E."/>
            <person name="Green R."/>
            <person name="Putnam N."/>
            <person name="Stites J."/>
            <person name="Rounsley S."/>
            <person name="Rokhsar D.S."/>
        </authorList>
    </citation>
    <scope>NUCLEOTIDE SEQUENCE [LARGE SCALE GENOMIC DNA]</scope>
    <source>
        <tissue evidence="1">Leaf</tissue>
    </source>
</reference>
<gene>
    <name evidence="1" type="ORF">MANES_01G270300</name>
</gene>
<dbReference type="EMBL" id="CM004387">
    <property type="protein sequence ID" value="OAY62471.1"/>
    <property type="molecule type" value="Genomic_DNA"/>
</dbReference>
<sequence length="51" mass="5788">MKAKMMRNRVSIFEDALGSSILLFLSLVSGSASWGLWRAYSCLCCCIEEYF</sequence>
<accession>A0A251LWH0</accession>
<protein>
    <submittedName>
        <fullName evidence="1">Uncharacterized protein</fullName>
    </submittedName>
</protein>
<organism evidence="1">
    <name type="scientific">Manihot esculenta</name>
    <name type="common">Cassava</name>
    <name type="synonym">Jatropha manihot</name>
    <dbReference type="NCBI Taxonomy" id="3983"/>
    <lineage>
        <taxon>Eukaryota</taxon>
        <taxon>Viridiplantae</taxon>
        <taxon>Streptophyta</taxon>
        <taxon>Embryophyta</taxon>
        <taxon>Tracheophyta</taxon>
        <taxon>Spermatophyta</taxon>
        <taxon>Magnoliopsida</taxon>
        <taxon>eudicotyledons</taxon>
        <taxon>Gunneridae</taxon>
        <taxon>Pentapetalae</taxon>
        <taxon>rosids</taxon>
        <taxon>fabids</taxon>
        <taxon>Malpighiales</taxon>
        <taxon>Euphorbiaceae</taxon>
        <taxon>Crotonoideae</taxon>
        <taxon>Manihoteae</taxon>
        <taxon>Manihot</taxon>
    </lineage>
</organism>
<proteinExistence type="predicted"/>
<name>A0A251LWH0_MANES</name>
<dbReference type="EMBL" id="CM004387">
    <property type="protein sequence ID" value="OAY62470.1"/>
    <property type="molecule type" value="Genomic_DNA"/>
</dbReference>
<evidence type="ECO:0000313" key="1">
    <source>
        <dbReference type="EMBL" id="OAY62471.1"/>
    </source>
</evidence>
<dbReference type="AlphaFoldDB" id="A0A251LWH0"/>